<keyword evidence="2" id="KW-1185">Reference proteome</keyword>
<name>A0ACC0XL71_9ROSI</name>
<dbReference type="EMBL" id="CM047747">
    <property type="protein sequence ID" value="KAJ0018962.1"/>
    <property type="molecule type" value="Genomic_DNA"/>
</dbReference>
<evidence type="ECO:0000313" key="2">
    <source>
        <dbReference type="Proteomes" id="UP001163603"/>
    </source>
</evidence>
<organism evidence="1 2">
    <name type="scientific">Pistacia integerrima</name>
    <dbReference type="NCBI Taxonomy" id="434235"/>
    <lineage>
        <taxon>Eukaryota</taxon>
        <taxon>Viridiplantae</taxon>
        <taxon>Streptophyta</taxon>
        <taxon>Embryophyta</taxon>
        <taxon>Tracheophyta</taxon>
        <taxon>Spermatophyta</taxon>
        <taxon>Magnoliopsida</taxon>
        <taxon>eudicotyledons</taxon>
        <taxon>Gunneridae</taxon>
        <taxon>Pentapetalae</taxon>
        <taxon>rosids</taxon>
        <taxon>malvids</taxon>
        <taxon>Sapindales</taxon>
        <taxon>Anacardiaceae</taxon>
        <taxon>Pistacia</taxon>
    </lineage>
</organism>
<sequence length="105" mass="11376">MYYVFISLPLFVFLGIFLVVLLFGCFYYGRHNGMQQGRAMTGQELGIGMQAQPVAIPVAGPRVMPAGGAAAGDPPPPTHHFPSPSPHHPNPVYMKQEHGNGMQMV</sequence>
<accession>A0ACC0XL71</accession>
<evidence type="ECO:0000313" key="1">
    <source>
        <dbReference type="EMBL" id="KAJ0018962.1"/>
    </source>
</evidence>
<comment type="caution">
    <text evidence="1">The sequence shown here is derived from an EMBL/GenBank/DDBJ whole genome shotgun (WGS) entry which is preliminary data.</text>
</comment>
<proteinExistence type="predicted"/>
<gene>
    <name evidence="1" type="ORF">Pint_11564</name>
</gene>
<dbReference type="Proteomes" id="UP001163603">
    <property type="component" value="Chromosome 12"/>
</dbReference>
<protein>
    <submittedName>
        <fullName evidence="1">Uncharacterized protein</fullName>
    </submittedName>
</protein>
<reference evidence="2" key="1">
    <citation type="journal article" date="2023" name="G3 (Bethesda)">
        <title>Genome assembly and association tests identify interacting loci associated with vigor, precocity, and sex in interspecific pistachio rootstocks.</title>
        <authorList>
            <person name="Palmer W."/>
            <person name="Jacygrad E."/>
            <person name="Sagayaradj S."/>
            <person name="Cavanaugh K."/>
            <person name="Han R."/>
            <person name="Bertier L."/>
            <person name="Beede B."/>
            <person name="Kafkas S."/>
            <person name="Golino D."/>
            <person name="Preece J."/>
            <person name="Michelmore R."/>
        </authorList>
    </citation>
    <scope>NUCLEOTIDE SEQUENCE [LARGE SCALE GENOMIC DNA]</scope>
</reference>